<protein>
    <submittedName>
        <fullName evidence="1">Uu.00g082850.m01.CDS01</fullName>
    </submittedName>
</protein>
<dbReference type="AlphaFoldDB" id="A0AAI8VLG9"/>
<accession>A0AAI8VLG9</accession>
<reference evidence="1" key="1">
    <citation type="submission" date="2023-10" db="EMBL/GenBank/DDBJ databases">
        <authorList>
            <person name="Hackl T."/>
        </authorList>
    </citation>
    <scope>NUCLEOTIDE SEQUENCE</scope>
</reference>
<evidence type="ECO:0000313" key="1">
    <source>
        <dbReference type="EMBL" id="CAJ2507099.1"/>
    </source>
</evidence>
<evidence type="ECO:0000313" key="2">
    <source>
        <dbReference type="Proteomes" id="UP001295740"/>
    </source>
</evidence>
<organism evidence="1 2">
    <name type="scientific">Anthostomella pinea</name>
    <dbReference type="NCBI Taxonomy" id="933095"/>
    <lineage>
        <taxon>Eukaryota</taxon>
        <taxon>Fungi</taxon>
        <taxon>Dikarya</taxon>
        <taxon>Ascomycota</taxon>
        <taxon>Pezizomycotina</taxon>
        <taxon>Sordariomycetes</taxon>
        <taxon>Xylariomycetidae</taxon>
        <taxon>Xylariales</taxon>
        <taxon>Xylariaceae</taxon>
        <taxon>Anthostomella</taxon>
    </lineage>
</organism>
<proteinExistence type="predicted"/>
<sequence>MYRLSDFTCITFGALCIASALPFVGIPVPTRSWAIYYADKNRWLSKLSGERLTPKQAGYASALLRLAVGSCCIYPPTRIPALLVNGAVVCRGTVVAYRDGRPMRPQWTMLGAVGLCLLTEIL</sequence>
<dbReference type="Proteomes" id="UP001295740">
    <property type="component" value="Unassembled WGS sequence"/>
</dbReference>
<gene>
    <name evidence="1" type="ORF">KHLLAP_LOCUS7567</name>
</gene>
<keyword evidence="2" id="KW-1185">Reference proteome</keyword>
<name>A0AAI8VLG9_9PEZI</name>
<comment type="caution">
    <text evidence="1">The sequence shown here is derived from an EMBL/GenBank/DDBJ whole genome shotgun (WGS) entry which is preliminary data.</text>
</comment>
<dbReference type="EMBL" id="CAUWAG010000010">
    <property type="protein sequence ID" value="CAJ2507099.1"/>
    <property type="molecule type" value="Genomic_DNA"/>
</dbReference>